<dbReference type="InterPro" id="IPR038332">
    <property type="entry name" value="PPE_sf"/>
</dbReference>
<feature type="region of interest" description="Disordered" evidence="1">
    <location>
        <begin position="266"/>
        <end position="305"/>
    </location>
</feature>
<gene>
    <name evidence="2" type="ORF">JK358_35680</name>
</gene>
<dbReference type="RefSeq" id="WP_201957289.1">
    <property type="nucleotide sequence ID" value="NZ_JAERRJ010000019.1"/>
</dbReference>
<evidence type="ECO:0000256" key="1">
    <source>
        <dbReference type="SAM" id="MobiDB-lite"/>
    </source>
</evidence>
<feature type="region of interest" description="Disordered" evidence="1">
    <location>
        <begin position="90"/>
        <end position="125"/>
    </location>
</feature>
<dbReference type="Proteomes" id="UP000602198">
    <property type="component" value="Unassembled WGS sequence"/>
</dbReference>
<evidence type="ECO:0008006" key="4">
    <source>
        <dbReference type="Google" id="ProtNLM"/>
    </source>
</evidence>
<evidence type="ECO:0000313" key="2">
    <source>
        <dbReference type="EMBL" id="MBL1079756.1"/>
    </source>
</evidence>
<feature type="compositionally biased region" description="Polar residues" evidence="1">
    <location>
        <begin position="274"/>
        <end position="283"/>
    </location>
</feature>
<feature type="compositionally biased region" description="Polar residues" evidence="1">
    <location>
        <begin position="405"/>
        <end position="414"/>
    </location>
</feature>
<feature type="region of interest" description="Disordered" evidence="1">
    <location>
        <begin position="454"/>
        <end position="488"/>
    </location>
</feature>
<organism evidence="2 3">
    <name type="scientific">Nocardia acididurans</name>
    <dbReference type="NCBI Taxonomy" id="2802282"/>
    <lineage>
        <taxon>Bacteria</taxon>
        <taxon>Bacillati</taxon>
        <taxon>Actinomycetota</taxon>
        <taxon>Actinomycetes</taxon>
        <taxon>Mycobacteriales</taxon>
        <taxon>Nocardiaceae</taxon>
        <taxon>Nocardia</taxon>
    </lineage>
</organism>
<feature type="region of interest" description="Disordered" evidence="1">
    <location>
        <begin position="395"/>
        <end position="414"/>
    </location>
</feature>
<dbReference type="Gene3D" id="1.20.1260.20">
    <property type="entry name" value="PPE superfamily"/>
    <property type="match status" value="1"/>
</dbReference>
<reference evidence="2 3" key="1">
    <citation type="submission" date="2021-01" db="EMBL/GenBank/DDBJ databases">
        <title>WGS of actinomycetes isolated from Thailand.</title>
        <authorList>
            <person name="Thawai C."/>
        </authorList>
    </citation>
    <scope>NUCLEOTIDE SEQUENCE [LARGE SCALE GENOMIC DNA]</scope>
    <source>
        <strain evidence="2 3">LPG 2</strain>
    </source>
</reference>
<proteinExistence type="predicted"/>
<protein>
    <recommendedName>
        <fullName evidence="4">PPE family domain-containing protein</fullName>
    </recommendedName>
</protein>
<name>A0ABS1MGG7_9NOCA</name>
<keyword evidence="3" id="KW-1185">Reference proteome</keyword>
<dbReference type="EMBL" id="JAERRJ010000019">
    <property type="protein sequence ID" value="MBL1079756.1"/>
    <property type="molecule type" value="Genomic_DNA"/>
</dbReference>
<comment type="caution">
    <text evidence="2">The sequence shown here is derived from an EMBL/GenBank/DDBJ whole genome shotgun (WGS) entry which is preliminary data.</text>
</comment>
<sequence length="488" mass="51454">MNLHVSPDDLDGIATSMAATARELARTTPRQWFRGAGTDDGSRAMGEWTNHHLAAIKQTIENCCNAIQDTHDKLRIAAAEYRRADAQGAAALGAPGGDTSARPVALPPLSVPTTPPPRQASQQANLTSEALARQLNNGPGPEHARQLAADLRAFRSGPQQDADNGLRGLQQRLPDAWRPNGAGAAAEVSRHRDSLDRVGTRLDALATALDRYRQAFLTAQNTHPKPGEIQQAWEELQAALRGKDDLAVQQALDRYNELRERSLRTADNYFSEVGDSTTATNKPGDQPEDEKPPANTGSTGSDSMTSMLPLLLNSLASNALSSDSESALDDAYYDDELLDDYLPAYDTSGYAGGGGGYYGSPGTTVSGAATGSSVPFGTLPVTANTAAVAATSGPRAPVLDAYNPNAATSTNPTRAGSGYMPGYFPPGMAGAGANGNGNDRPRVKEWHPDRLMYEDKTQSVEQVIGDKPTIRPTVTPPTPATSPTGATP</sequence>
<feature type="compositionally biased region" description="Low complexity" evidence="1">
    <location>
        <begin position="296"/>
        <end position="305"/>
    </location>
</feature>
<accession>A0ABS1MGG7</accession>
<feature type="compositionally biased region" description="Pro residues" evidence="1">
    <location>
        <begin position="105"/>
        <end position="118"/>
    </location>
</feature>
<evidence type="ECO:0000313" key="3">
    <source>
        <dbReference type="Proteomes" id="UP000602198"/>
    </source>
</evidence>